<comment type="caution">
    <text evidence="3">The sequence shown here is derived from an EMBL/GenBank/DDBJ whole genome shotgun (WGS) entry which is preliminary data.</text>
</comment>
<protein>
    <submittedName>
        <fullName evidence="3">Uncharacterized protein</fullName>
    </submittedName>
</protein>
<feature type="compositionally biased region" description="Low complexity" evidence="2">
    <location>
        <begin position="127"/>
        <end position="138"/>
    </location>
</feature>
<dbReference type="AlphaFoldDB" id="A0A6V8LVV4"/>
<dbReference type="RefSeq" id="WP_173084520.1">
    <property type="nucleotide sequence ID" value="NZ_BLTE01000010.1"/>
</dbReference>
<sequence length="190" mass="19767">MTALIANPLMALLLVLTVFGGGYWAGYSRADAERLAEVAALKAEYASAYAEAEKKARERLEEETGRANALAVRLQEEKGRIVVQTKVITRRIKDAARSAPGCLFGPDFVRLYNEALGYGGGALPEGPASAGAGHDPGAAPAPGPGVLPGRAVTPPVSPEDLLAHARDYGAWSRSVQAQARALSAFAAGGR</sequence>
<organism evidence="3 4">
    <name type="scientific">Fundidesulfovibrio magnetotacticus</name>
    <dbReference type="NCBI Taxonomy" id="2730080"/>
    <lineage>
        <taxon>Bacteria</taxon>
        <taxon>Pseudomonadati</taxon>
        <taxon>Thermodesulfobacteriota</taxon>
        <taxon>Desulfovibrionia</taxon>
        <taxon>Desulfovibrionales</taxon>
        <taxon>Desulfovibrionaceae</taxon>
        <taxon>Fundidesulfovibrio</taxon>
    </lineage>
</organism>
<reference evidence="3 4" key="1">
    <citation type="submission" date="2020-04" db="EMBL/GenBank/DDBJ databases">
        <authorList>
            <consortium name="Desulfovibrio sp. FSS-1 genome sequencing consortium"/>
            <person name="Shimoshige H."/>
            <person name="Kobayashi H."/>
            <person name="Maekawa T."/>
        </authorList>
    </citation>
    <scope>NUCLEOTIDE SEQUENCE [LARGE SCALE GENOMIC DNA]</scope>
    <source>
        <strain evidence="3 4">SIID29052-01</strain>
    </source>
</reference>
<accession>A0A6V8LVV4</accession>
<keyword evidence="4" id="KW-1185">Reference proteome</keyword>
<feature type="region of interest" description="Disordered" evidence="2">
    <location>
        <begin position="127"/>
        <end position="157"/>
    </location>
</feature>
<reference evidence="3 4" key="2">
    <citation type="submission" date="2020-05" db="EMBL/GenBank/DDBJ databases">
        <title>Draft genome sequence of Desulfovibrio sp. strainFSS-1.</title>
        <authorList>
            <person name="Shimoshige H."/>
            <person name="Kobayashi H."/>
            <person name="Maekawa T."/>
        </authorList>
    </citation>
    <scope>NUCLEOTIDE SEQUENCE [LARGE SCALE GENOMIC DNA]</scope>
    <source>
        <strain evidence="3 4">SIID29052-01</strain>
    </source>
</reference>
<evidence type="ECO:0000313" key="3">
    <source>
        <dbReference type="EMBL" id="GFK94438.1"/>
    </source>
</evidence>
<evidence type="ECO:0000256" key="2">
    <source>
        <dbReference type="SAM" id="MobiDB-lite"/>
    </source>
</evidence>
<keyword evidence="1" id="KW-0175">Coiled coil</keyword>
<proteinExistence type="predicted"/>
<feature type="coiled-coil region" evidence="1">
    <location>
        <begin position="38"/>
        <end position="77"/>
    </location>
</feature>
<name>A0A6V8LVV4_9BACT</name>
<evidence type="ECO:0000313" key="4">
    <source>
        <dbReference type="Proteomes" id="UP000494245"/>
    </source>
</evidence>
<evidence type="ECO:0000256" key="1">
    <source>
        <dbReference type="SAM" id="Coils"/>
    </source>
</evidence>
<dbReference type="Proteomes" id="UP000494245">
    <property type="component" value="Unassembled WGS sequence"/>
</dbReference>
<dbReference type="EMBL" id="BLTE01000010">
    <property type="protein sequence ID" value="GFK94438.1"/>
    <property type="molecule type" value="Genomic_DNA"/>
</dbReference>
<gene>
    <name evidence="3" type="ORF">NNJEOMEG_02283</name>
</gene>